<evidence type="ECO:0000313" key="2">
    <source>
        <dbReference type="EMBL" id="KAF2863549.1"/>
    </source>
</evidence>
<keyword evidence="3" id="KW-1185">Reference proteome</keyword>
<sequence>MAKEAMFKTAEQAEMQAALVNLLLATADAYATQHGLNEHWQREAIGHGTSRPSDSRDHHLAENLHRRPCHTSPHYGRGGSC</sequence>
<proteinExistence type="predicted"/>
<dbReference type="Proteomes" id="UP000799421">
    <property type="component" value="Unassembled WGS sequence"/>
</dbReference>
<name>A0A6A7C900_9PEZI</name>
<dbReference type="AlphaFoldDB" id="A0A6A7C900"/>
<feature type="region of interest" description="Disordered" evidence="1">
    <location>
        <begin position="41"/>
        <end position="81"/>
    </location>
</feature>
<feature type="compositionally biased region" description="Basic and acidic residues" evidence="1">
    <location>
        <begin position="53"/>
        <end position="65"/>
    </location>
</feature>
<organism evidence="2 3">
    <name type="scientific">Piedraia hortae CBS 480.64</name>
    <dbReference type="NCBI Taxonomy" id="1314780"/>
    <lineage>
        <taxon>Eukaryota</taxon>
        <taxon>Fungi</taxon>
        <taxon>Dikarya</taxon>
        <taxon>Ascomycota</taxon>
        <taxon>Pezizomycotina</taxon>
        <taxon>Dothideomycetes</taxon>
        <taxon>Dothideomycetidae</taxon>
        <taxon>Capnodiales</taxon>
        <taxon>Piedraiaceae</taxon>
        <taxon>Piedraia</taxon>
    </lineage>
</organism>
<protein>
    <submittedName>
        <fullName evidence="2">Uncharacterized protein</fullName>
    </submittedName>
</protein>
<dbReference type="EMBL" id="MU005960">
    <property type="protein sequence ID" value="KAF2863549.1"/>
    <property type="molecule type" value="Genomic_DNA"/>
</dbReference>
<accession>A0A6A7C900</accession>
<evidence type="ECO:0000313" key="3">
    <source>
        <dbReference type="Proteomes" id="UP000799421"/>
    </source>
</evidence>
<evidence type="ECO:0000256" key="1">
    <source>
        <dbReference type="SAM" id="MobiDB-lite"/>
    </source>
</evidence>
<gene>
    <name evidence="2" type="ORF">K470DRAFT_254845</name>
</gene>
<reference evidence="2" key="1">
    <citation type="journal article" date="2020" name="Stud. Mycol.">
        <title>101 Dothideomycetes genomes: a test case for predicting lifestyles and emergence of pathogens.</title>
        <authorList>
            <person name="Haridas S."/>
            <person name="Albert R."/>
            <person name="Binder M."/>
            <person name="Bloem J."/>
            <person name="Labutti K."/>
            <person name="Salamov A."/>
            <person name="Andreopoulos B."/>
            <person name="Baker S."/>
            <person name="Barry K."/>
            <person name="Bills G."/>
            <person name="Bluhm B."/>
            <person name="Cannon C."/>
            <person name="Castanera R."/>
            <person name="Culley D."/>
            <person name="Daum C."/>
            <person name="Ezra D."/>
            <person name="Gonzalez J."/>
            <person name="Henrissat B."/>
            <person name="Kuo A."/>
            <person name="Liang C."/>
            <person name="Lipzen A."/>
            <person name="Lutzoni F."/>
            <person name="Magnuson J."/>
            <person name="Mondo S."/>
            <person name="Nolan M."/>
            <person name="Ohm R."/>
            <person name="Pangilinan J."/>
            <person name="Park H.-J."/>
            <person name="Ramirez L."/>
            <person name="Alfaro M."/>
            <person name="Sun H."/>
            <person name="Tritt A."/>
            <person name="Yoshinaga Y."/>
            <person name="Zwiers L.-H."/>
            <person name="Turgeon B."/>
            <person name="Goodwin S."/>
            <person name="Spatafora J."/>
            <person name="Crous P."/>
            <person name="Grigoriev I."/>
        </authorList>
    </citation>
    <scope>NUCLEOTIDE SEQUENCE</scope>
    <source>
        <strain evidence="2">CBS 480.64</strain>
    </source>
</reference>